<comment type="caution">
    <text evidence="1">The sequence shown here is derived from an EMBL/GenBank/DDBJ whole genome shotgun (WGS) entry which is preliminary data.</text>
</comment>
<dbReference type="EMBL" id="NBTZ01000009">
    <property type="protein sequence ID" value="OTP79464.1"/>
    <property type="molecule type" value="Genomic_DNA"/>
</dbReference>
<sequence>MKTTILADGTLSVTPETDLEAYALSRWSTENIRADWYDARISAPPKIILDMSEYAAAVGLFLVVPQQ</sequence>
<proteinExistence type="predicted"/>
<reference evidence="1 2" key="1">
    <citation type="submission" date="2017-03" db="EMBL/GenBank/DDBJ databases">
        <title>Genome analysis of strain PAMC 26577.</title>
        <authorList>
            <person name="Oh H.-M."/>
            <person name="Yang J.-A."/>
        </authorList>
    </citation>
    <scope>NUCLEOTIDE SEQUENCE [LARGE SCALE GENOMIC DNA]</scope>
    <source>
        <strain evidence="1 2">PAMC 26577</strain>
    </source>
</reference>
<dbReference type="AlphaFoldDB" id="A0A242N7S4"/>
<protein>
    <submittedName>
        <fullName evidence="1">Uncharacterized protein</fullName>
    </submittedName>
</protein>
<evidence type="ECO:0000313" key="2">
    <source>
        <dbReference type="Proteomes" id="UP000195221"/>
    </source>
</evidence>
<evidence type="ECO:0000313" key="1">
    <source>
        <dbReference type="EMBL" id="OTP79464.1"/>
    </source>
</evidence>
<dbReference type="Proteomes" id="UP000195221">
    <property type="component" value="Unassembled WGS sequence"/>
</dbReference>
<organism evidence="1 2">
    <name type="scientific">Caballeronia sordidicola</name>
    <name type="common">Burkholderia sordidicola</name>
    <dbReference type="NCBI Taxonomy" id="196367"/>
    <lineage>
        <taxon>Bacteria</taxon>
        <taxon>Pseudomonadati</taxon>
        <taxon>Pseudomonadota</taxon>
        <taxon>Betaproteobacteria</taxon>
        <taxon>Burkholderiales</taxon>
        <taxon>Burkholderiaceae</taxon>
        <taxon>Caballeronia</taxon>
    </lineage>
</organism>
<gene>
    <name evidence="1" type="ORF">PAMC26577_00955</name>
</gene>
<accession>A0A242N7S4</accession>
<dbReference type="RefSeq" id="WP_075357912.1">
    <property type="nucleotide sequence ID" value="NZ_MSRG01000020.1"/>
</dbReference>
<name>A0A242N7S4_CABSO</name>